<evidence type="ECO:0000313" key="1">
    <source>
        <dbReference type="EMBL" id="GAA0426812.1"/>
    </source>
</evidence>
<name>A0ABP3IU21_9ACTN</name>
<comment type="caution">
    <text evidence="1">The sequence shown here is derived from an EMBL/GenBank/DDBJ whole genome shotgun (WGS) entry which is preliminary data.</text>
</comment>
<dbReference type="EMBL" id="BAAABX010000057">
    <property type="protein sequence ID" value="GAA0426812.1"/>
    <property type="molecule type" value="Genomic_DNA"/>
</dbReference>
<sequence length="46" mass="4945">MPSSTTPEMERIMEGLLTGGAVTTVTMGPSRVTASRNPDIREEAHE</sequence>
<evidence type="ECO:0000313" key="2">
    <source>
        <dbReference type="Proteomes" id="UP001500879"/>
    </source>
</evidence>
<organism evidence="1 2">
    <name type="scientific">Streptomyces luteireticuli</name>
    <dbReference type="NCBI Taxonomy" id="173858"/>
    <lineage>
        <taxon>Bacteria</taxon>
        <taxon>Bacillati</taxon>
        <taxon>Actinomycetota</taxon>
        <taxon>Actinomycetes</taxon>
        <taxon>Kitasatosporales</taxon>
        <taxon>Streptomycetaceae</taxon>
        <taxon>Streptomyces</taxon>
    </lineage>
</organism>
<gene>
    <name evidence="1" type="ORF">GCM10010357_55480</name>
</gene>
<accession>A0ABP3IU21</accession>
<protein>
    <submittedName>
        <fullName evidence="1">Uncharacterized protein</fullName>
    </submittedName>
</protein>
<keyword evidence="2" id="KW-1185">Reference proteome</keyword>
<dbReference type="Proteomes" id="UP001500879">
    <property type="component" value="Unassembled WGS sequence"/>
</dbReference>
<proteinExistence type="predicted"/>
<reference evidence="2" key="1">
    <citation type="journal article" date="2019" name="Int. J. Syst. Evol. Microbiol.">
        <title>The Global Catalogue of Microorganisms (GCM) 10K type strain sequencing project: providing services to taxonomists for standard genome sequencing and annotation.</title>
        <authorList>
            <consortium name="The Broad Institute Genomics Platform"/>
            <consortium name="The Broad Institute Genome Sequencing Center for Infectious Disease"/>
            <person name="Wu L."/>
            <person name="Ma J."/>
        </authorList>
    </citation>
    <scope>NUCLEOTIDE SEQUENCE [LARGE SCALE GENOMIC DNA]</scope>
    <source>
        <strain evidence="2">JCM 4788</strain>
    </source>
</reference>